<dbReference type="OrthoDB" id="2957247at2"/>
<keyword evidence="1" id="KW-0812">Transmembrane</keyword>
<feature type="transmembrane region" description="Helical" evidence="1">
    <location>
        <begin position="139"/>
        <end position="161"/>
    </location>
</feature>
<evidence type="ECO:0000313" key="2">
    <source>
        <dbReference type="EMBL" id="TXK12857.1"/>
    </source>
</evidence>
<keyword evidence="1" id="KW-1133">Transmembrane helix</keyword>
<dbReference type="Proteomes" id="UP000321034">
    <property type="component" value="Unassembled WGS sequence"/>
</dbReference>
<feature type="transmembrane region" description="Helical" evidence="1">
    <location>
        <begin position="211"/>
        <end position="229"/>
    </location>
</feature>
<feature type="transmembrane region" description="Helical" evidence="1">
    <location>
        <begin position="12"/>
        <end position="30"/>
    </location>
</feature>
<feature type="transmembrane region" description="Helical" evidence="1">
    <location>
        <begin position="329"/>
        <end position="349"/>
    </location>
</feature>
<feature type="transmembrane region" description="Helical" evidence="1">
    <location>
        <begin position="273"/>
        <end position="294"/>
    </location>
</feature>
<feature type="transmembrane region" description="Helical" evidence="1">
    <location>
        <begin position="241"/>
        <end position="261"/>
    </location>
</feature>
<sequence>MKRPFLLRATSPVPLVAAGAALIAATYGLVRMAYGLFLPDVQADLGLDVAAAGIVSAGASVVYCVGAVIGFLTAARHARALVVAAAVAASVGALGMAVAPVSLVFAVFAIASSAGAGLASPALVAVLQRDPGTARSPRVQAIVNAGTGPGVVIAGTLALLLAPDWRLAWVIAAVVTVLAAAGVLVAGRGGAAAAAPRALPPPSWFVAHRRVLLAALLFGAGSAAVWTYGRTMLVESGTGSGASMAAWIALGVGGTLVIVTARCMERLEPPGAWIVTATVVAIATAGVLAGGAWALVTFAAFGWGYTAGSGVLIAWTARIDARRAAAGTALLFVTLILGQALGAAVVGGVTSAAGYPAAFGLAAAVSAAAIVPAAGPRTRMTRAER</sequence>
<dbReference type="InterPro" id="IPR036259">
    <property type="entry name" value="MFS_trans_sf"/>
</dbReference>
<feature type="transmembrane region" description="Helical" evidence="1">
    <location>
        <begin position="355"/>
        <end position="375"/>
    </location>
</feature>
<dbReference type="InterPro" id="IPR011701">
    <property type="entry name" value="MFS"/>
</dbReference>
<dbReference type="EMBL" id="VRSV01000001">
    <property type="protein sequence ID" value="TXK12857.1"/>
    <property type="molecule type" value="Genomic_DNA"/>
</dbReference>
<gene>
    <name evidence="2" type="ORF">FVP77_05245</name>
</gene>
<dbReference type="Pfam" id="PF07690">
    <property type="entry name" value="MFS_1"/>
    <property type="match status" value="1"/>
</dbReference>
<name>A0A5C8I1I9_9MICO</name>
<protein>
    <submittedName>
        <fullName evidence="2">YbfB/YjiJ family MFS transporter</fullName>
    </submittedName>
</protein>
<feature type="transmembrane region" description="Helical" evidence="1">
    <location>
        <begin position="50"/>
        <end position="73"/>
    </location>
</feature>
<feature type="transmembrane region" description="Helical" evidence="1">
    <location>
        <begin position="105"/>
        <end position="127"/>
    </location>
</feature>
<evidence type="ECO:0000313" key="3">
    <source>
        <dbReference type="Proteomes" id="UP000321034"/>
    </source>
</evidence>
<comment type="caution">
    <text evidence="2">The sequence shown here is derived from an EMBL/GenBank/DDBJ whole genome shotgun (WGS) entry which is preliminary data.</text>
</comment>
<feature type="transmembrane region" description="Helical" evidence="1">
    <location>
        <begin position="80"/>
        <end position="99"/>
    </location>
</feature>
<accession>A0A5C8I1I9</accession>
<organism evidence="2 3">
    <name type="scientific">Microbacterium hatanonis</name>
    <dbReference type="NCBI Taxonomy" id="404366"/>
    <lineage>
        <taxon>Bacteria</taxon>
        <taxon>Bacillati</taxon>
        <taxon>Actinomycetota</taxon>
        <taxon>Actinomycetes</taxon>
        <taxon>Micrococcales</taxon>
        <taxon>Microbacteriaceae</taxon>
        <taxon>Microbacterium</taxon>
    </lineage>
</organism>
<keyword evidence="1" id="KW-0472">Membrane</keyword>
<dbReference type="Gene3D" id="1.20.1250.20">
    <property type="entry name" value="MFS general substrate transporter like domains"/>
    <property type="match status" value="1"/>
</dbReference>
<dbReference type="AlphaFoldDB" id="A0A5C8I1I9"/>
<dbReference type="GO" id="GO:0022857">
    <property type="term" value="F:transmembrane transporter activity"/>
    <property type="evidence" value="ECO:0007669"/>
    <property type="project" value="InterPro"/>
</dbReference>
<reference evidence="2 3" key="1">
    <citation type="submission" date="2019-08" db="EMBL/GenBank/DDBJ databases">
        <authorList>
            <person name="Dong K."/>
        </authorList>
    </citation>
    <scope>NUCLEOTIDE SEQUENCE [LARGE SCALE GENOMIC DNA]</scope>
    <source>
        <strain evidence="2 3">JCM14558</strain>
    </source>
</reference>
<proteinExistence type="predicted"/>
<evidence type="ECO:0000256" key="1">
    <source>
        <dbReference type="SAM" id="Phobius"/>
    </source>
</evidence>
<dbReference type="RefSeq" id="WP_147893563.1">
    <property type="nucleotide sequence ID" value="NZ_BAAANR010000001.1"/>
</dbReference>
<dbReference type="SUPFAM" id="SSF103473">
    <property type="entry name" value="MFS general substrate transporter"/>
    <property type="match status" value="1"/>
</dbReference>
<keyword evidence="3" id="KW-1185">Reference proteome</keyword>
<feature type="transmembrane region" description="Helical" evidence="1">
    <location>
        <begin position="300"/>
        <end position="317"/>
    </location>
</feature>
<feature type="transmembrane region" description="Helical" evidence="1">
    <location>
        <begin position="167"/>
        <end position="190"/>
    </location>
</feature>